<keyword evidence="5" id="KW-1185">Reference proteome</keyword>
<name>A0ABU2HBY2_9GAMM</name>
<sequence length="194" mass="21788">MKAETSYRIRLLDGLAQALEKKRYREITLADIAAAARVSRRTFYEHFQNKDDCLLALADHTSKGMMVAVLEASSTTKVWSVLVRDITQAYLFFIESKPHLMRALYIDLAALGESGVQMRRKVAEQFAVFLQKQVEQQRAHDSTLQSLSLLMSMALVAGINELILYELTEKDNGSLMALAPTAEELIHRVAAGQQ</sequence>
<dbReference type="Gene3D" id="1.10.357.10">
    <property type="entry name" value="Tetracycline Repressor, domain 2"/>
    <property type="match status" value="1"/>
</dbReference>
<dbReference type="PANTHER" id="PTHR43479">
    <property type="entry name" value="ACREF/ENVCD OPERON REPRESSOR-RELATED"/>
    <property type="match status" value="1"/>
</dbReference>
<dbReference type="InterPro" id="IPR001647">
    <property type="entry name" value="HTH_TetR"/>
</dbReference>
<organism evidence="4 5">
    <name type="scientific">Marinobacter xiaoshiensis</name>
    <dbReference type="NCBI Taxonomy" id="3073652"/>
    <lineage>
        <taxon>Bacteria</taxon>
        <taxon>Pseudomonadati</taxon>
        <taxon>Pseudomonadota</taxon>
        <taxon>Gammaproteobacteria</taxon>
        <taxon>Pseudomonadales</taxon>
        <taxon>Marinobacteraceae</taxon>
        <taxon>Marinobacter</taxon>
    </lineage>
</organism>
<evidence type="ECO:0000313" key="4">
    <source>
        <dbReference type="EMBL" id="MDS1308534.1"/>
    </source>
</evidence>
<feature type="DNA-binding region" description="H-T-H motif" evidence="2">
    <location>
        <begin position="28"/>
        <end position="47"/>
    </location>
</feature>
<gene>
    <name evidence="4" type="ORF">RKA07_00300</name>
</gene>
<dbReference type="InterPro" id="IPR050624">
    <property type="entry name" value="HTH-type_Tx_Regulator"/>
</dbReference>
<dbReference type="Proteomes" id="UP001267407">
    <property type="component" value="Unassembled WGS sequence"/>
</dbReference>
<reference evidence="4" key="1">
    <citation type="submission" date="2023-09" db="EMBL/GenBank/DDBJ databases">
        <title>Marinobacter sediminicola sp. nov. and Marinobacter maritimum sp. nov., isolated from marine sediment.</title>
        <authorList>
            <person name="An J."/>
        </authorList>
    </citation>
    <scope>NUCLEOTIDE SEQUENCE</scope>
    <source>
        <strain evidence="4">F60267</strain>
    </source>
</reference>
<evidence type="ECO:0000256" key="2">
    <source>
        <dbReference type="PROSITE-ProRule" id="PRU00335"/>
    </source>
</evidence>
<accession>A0ABU2HBY2</accession>
<protein>
    <submittedName>
        <fullName evidence="4">TetR/AcrR family transcriptional regulator</fullName>
    </submittedName>
</protein>
<proteinExistence type="predicted"/>
<keyword evidence="1 2" id="KW-0238">DNA-binding</keyword>
<dbReference type="EMBL" id="JAVMBO010000003">
    <property type="protein sequence ID" value="MDS1308534.1"/>
    <property type="molecule type" value="Genomic_DNA"/>
</dbReference>
<dbReference type="InterPro" id="IPR009057">
    <property type="entry name" value="Homeodomain-like_sf"/>
</dbReference>
<comment type="caution">
    <text evidence="4">The sequence shown here is derived from an EMBL/GenBank/DDBJ whole genome shotgun (WGS) entry which is preliminary data.</text>
</comment>
<dbReference type="RefSeq" id="WP_310965267.1">
    <property type="nucleotide sequence ID" value="NZ_JAVMBO010000003.1"/>
</dbReference>
<dbReference type="Pfam" id="PF00440">
    <property type="entry name" value="TetR_N"/>
    <property type="match status" value="1"/>
</dbReference>
<evidence type="ECO:0000256" key="1">
    <source>
        <dbReference type="ARBA" id="ARBA00023125"/>
    </source>
</evidence>
<evidence type="ECO:0000313" key="5">
    <source>
        <dbReference type="Proteomes" id="UP001267407"/>
    </source>
</evidence>
<dbReference type="PROSITE" id="PS50977">
    <property type="entry name" value="HTH_TETR_2"/>
    <property type="match status" value="1"/>
</dbReference>
<feature type="domain" description="HTH tetR-type" evidence="3">
    <location>
        <begin position="5"/>
        <end position="65"/>
    </location>
</feature>
<dbReference type="PANTHER" id="PTHR43479:SF11">
    <property type="entry name" value="ACREF_ENVCD OPERON REPRESSOR-RELATED"/>
    <property type="match status" value="1"/>
</dbReference>
<evidence type="ECO:0000259" key="3">
    <source>
        <dbReference type="PROSITE" id="PS50977"/>
    </source>
</evidence>
<dbReference type="SUPFAM" id="SSF46689">
    <property type="entry name" value="Homeodomain-like"/>
    <property type="match status" value="1"/>
</dbReference>